<feature type="region of interest" description="Disordered" evidence="8">
    <location>
        <begin position="1275"/>
        <end position="1332"/>
    </location>
</feature>
<keyword evidence="7" id="KW-0175">Coiled coil</keyword>
<feature type="compositionally biased region" description="Polar residues" evidence="8">
    <location>
        <begin position="1659"/>
        <end position="1668"/>
    </location>
</feature>
<feature type="compositionally biased region" description="Low complexity" evidence="8">
    <location>
        <begin position="1680"/>
        <end position="1694"/>
    </location>
</feature>
<proteinExistence type="predicted"/>
<dbReference type="Pfam" id="PF08447">
    <property type="entry name" value="PAS_3"/>
    <property type="match status" value="1"/>
</dbReference>
<evidence type="ECO:0000256" key="6">
    <source>
        <dbReference type="ARBA" id="ARBA00023242"/>
    </source>
</evidence>
<dbReference type="PROSITE" id="PS50888">
    <property type="entry name" value="BHLH"/>
    <property type="match status" value="1"/>
</dbReference>
<dbReference type="PANTHER" id="PTHR23043:SF17">
    <property type="entry name" value="PROTEIN SIMILAR"/>
    <property type="match status" value="1"/>
</dbReference>
<keyword evidence="6" id="KW-0539">Nucleus</keyword>
<feature type="compositionally biased region" description="Basic and acidic residues" evidence="8">
    <location>
        <begin position="354"/>
        <end position="364"/>
    </location>
</feature>
<protein>
    <submittedName>
        <fullName evidence="12">Protein similar isoform X1</fullName>
    </submittedName>
</protein>
<dbReference type="Pfam" id="PF00989">
    <property type="entry name" value="PAS"/>
    <property type="match status" value="1"/>
</dbReference>
<name>A0ABM3V0E1_MUSDO</name>
<feature type="region of interest" description="Disordered" evidence="8">
    <location>
        <begin position="1650"/>
        <end position="1753"/>
    </location>
</feature>
<feature type="compositionally biased region" description="Low complexity" evidence="8">
    <location>
        <begin position="1167"/>
        <end position="1196"/>
    </location>
</feature>
<accession>A0ABM3V0E1</accession>
<gene>
    <name evidence="12" type="primary">LOC101888879</name>
</gene>
<dbReference type="InterPro" id="IPR036638">
    <property type="entry name" value="HLH_DNA-bd_sf"/>
</dbReference>
<dbReference type="CDD" id="cd11433">
    <property type="entry name" value="bHLH-PAS_HIF"/>
    <property type="match status" value="1"/>
</dbReference>
<keyword evidence="11" id="KW-1185">Reference proteome</keyword>
<dbReference type="InterPro" id="IPR001610">
    <property type="entry name" value="PAC"/>
</dbReference>
<dbReference type="InterPro" id="IPR013767">
    <property type="entry name" value="PAS_fold"/>
</dbReference>
<evidence type="ECO:0000256" key="3">
    <source>
        <dbReference type="ARBA" id="ARBA00023015"/>
    </source>
</evidence>
<dbReference type="CDD" id="cd00130">
    <property type="entry name" value="PAS"/>
    <property type="match status" value="2"/>
</dbReference>
<dbReference type="RefSeq" id="XP_058979240.1">
    <property type="nucleotide sequence ID" value="XM_059123257.1"/>
</dbReference>
<evidence type="ECO:0000256" key="1">
    <source>
        <dbReference type="ARBA" id="ARBA00004123"/>
    </source>
</evidence>
<feature type="region of interest" description="Disordered" evidence="8">
    <location>
        <begin position="1577"/>
        <end position="1598"/>
    </location>
</feature>
<evidence type="ECO:0000313" key="11">
    <source>
        <dbReference type="Proteomes" id="UP001652621"/>
    </source>
</evidence>
<dbReference type="InterPro" id="IPR000014">
    <property type="entry name" value="PAS"/>
</dbReference>
<dbReference type="SMART" id="SM00353">
    <property type="entry name" value="HLH"/>
    <property type="match status" value="1"/>
</dbReference>
<comment type="subcellular location">
    <subcellularLocation>
        <location evidence="1">Nucleus</location>
    </subcellularLocation>
</comment>
<feature type="compositionally biased region" description="Polar residues" evidence="8">
    <location>
        <begin position="1708"/>
        <end position="1728"/>
    </location>
</feature>
<evidence type="ECO:0000256" key="7">
    <source>
        <dbReference type="SAM" id="Coils"/>
    </source>
</evidence>
<feature type="compositionally biased region" description="Polar residues" evidence="8">
    <location>
        <begin position="395"/>
        <end position="411"/>
    </location>
</feature>
<feature type="compositionally biased region" description="Basic residues" evidence="8">
    <location>
        <begin position="1093"/>
        <end position="1107"/>
    </location>
</feature>
<feature type="domain" description="PAS" evidence="9">
    <location>
        <begin position="415"/>
        <end position="476"/>
    </location>
</feature>
<evidence type="ECO:0000259" key="9">
    <source>
        <dbReference type="PROSITE" id="PS50112"/>
    </source>
</evidence>
<feature type="compositionally biased region" description="Low complexity" evidence="8">
    <location>
        <begin position="1112"/>
        <end position="1126"/>
    </location>
</feature>
<organism evidence="11 12">
    <name type="scientific">Musca domestica</name>
    <name type="common">House fly</name>
    <dbReference type="NCBI Taxonomy" id="7370"/>
    <lineage>
        <taxon>Eukaryota</taxon>
        <taxon>Metazoa</taxon>
        <taxon>Ecdysozoa</taxon>
        <taxon>Arthropoda</taxon>
        <taxon>Hexapoda</taxon>
        <taxon>Insecta</taxon>
        <taxon>Pterygota</taxon>
        <taxon>Neoptera</taxon>
        <taxon>Endopterygota</taxon>
        <taxon>Diptera</taxon>
        <taxon>Brachycera</taxon>
        <taxon>Muscomorpha</taxon>
        <taxon>Muscoidea</taxon>
        <taxon>Muscidae</taxon>
        <taxon>Musca</taxon>
    </lineage>
</organism>
<keyword evidence="5" id="KW-0804">Transcription</keyword>
<dbReference type="SUPFAM" id="SSF55785">
    <property type="entry name" value="PYP-like sensor domain (PAS domain)"/>
    <property type="match status" value="2"/>
</dbReference>
<keyword evidence="4" id="KW-0238">DNA-binding</keyword>
<sequence>MFNSCSEWENCYFPRNDKTTFYDDIYNDCAEENQQYVTTTPTNVNYATAPSCGNGPQMCDGNISPSSEQCVNFTQNSQALVWPSNHQPPPQQHGSFNTNSEMVNCNQSNMAIIPRHHPYRRCDQPHQQQQQPLMVAHVPPLQQQQQQIAYPTTPNNVGNNASDFNRPPQQIMHQQQHPSSHAVVYQTPPTFQRQWPQQQQPPLIAFNNMSQQQQHGHVNNYYAGHVPQPGASRPSIPCQGNQPWTYAYCYGYGPYSNQEPCQYTQVIDIEDFMNNEKRKERSRDAARCRRSRETEIFTELAQVLPLKKEDVQQLDKASVMRIAISYLKVRDMLKMFPKIQALCGDLDIPYSQEEHSEKYEKEENNTSTTNTPYDTENDDSQQSSAEEPKQENLETSKLSTEENASTTADDDSFNSTRFIKQTLDGFLLILSNDGDITYVTDNISDYLGISKIDMLGQQIWEYAHQCDHAELKEALNIKRNGVADKVKDEHLLEEGISTDHRDLFVRLKCTLTSRGRSINIKSASYKVIHITGHLVVNTKGDRVLVAMGRPIPHPSNIEVPLGSTTFLTKHSLDMKFVYADDKMFNLLGYKPEDLLETSLFNYHHGIDSDSLMVTFKNVLSKGQGETSRYRFLGKYGGYCWIVTQATIVYDKLKPQSVVCVNYVISNLENKHEIYTLQQYEESQKLKLVEDIKGSNNNNNNNTGCNNKNEILNINTKEIKSAPQQQKAEKLEDNKEHKIEIPLNNNGNNKNIANNSNKPPEITENSFNSIQIKREQTPPVVVTAAATPNPITPNNSNNNTIEPQKPILYKNYNNNPTDNNNPSLLPQPIAAATGTTTNLHCPTTTVTRTIFENNKPPASTVTRAIFENKSLSKYADDKGPKTVTSSILRPATSAVLQHGVSLPTTTSTQAILQLQPTTTATALNVNPLGGAQSVTASVFAPRSQHIPLTTTTASIFAKHHQQQQQQQQNPQQQQTEAVNQQDMNKGYLTFAEDASELTMLKEEPDDLTAHLVAPNAVDACLPLDETTPLFSEMLVGLMGTYGGLLSDDISSFDSSNSATSNTDHSNNNCNSSSGSCPSPFSNHNGTAVAATTHSQHHQQQHQQQHHRQSPTLTMTNSSITNGNSNSNHNHHHNNNNSNSPVTNNTTNSTNIDPFINNNRDESNDTLCSQHLLSSPSASSKSPDGSSLPSLCSPNSLSQEDDFSYYTMNVDDMDDLTMRAPYIPMNEQDDLPLLTTDDFMWSSGNAFNADDFSLQTKETDNLQALQSSINQNINYQQQQFTQPQQQQQQYSSSLCSSPASTVSSMSPSSPMQQQQQQHQQQQQQQIQQNNSQQFLTSDSSELAALLCGTGSGSLSLLQDNSTNSSIGNCGGAAGVLVSNGGGGGSIGSTDSGVMLTDDLDNVSVASASSSANNLTQQQQQHEFQQQCLQQLQDQLQQQQRQQQQLLLSGLNISCKKEKFDGSANNGTPVSLTPSLCDSIEDSFDSVYNKNSSNLDCWSDFLQINNATDNSNNNTATATTTPQHVTVTLENLRHEDCKQQIQMQLQQQQQQQQQQHQNIILNAVPLITIQSNNKNLIIPTTTQQSQQQSQNNSPNSLNSTQSNTKILNTKVNTIKLTPLTSTATIRIIENRQPLMQQQQQQQQNVVKTAFLHTTGGNKRHLSNSQLSNTSMDSKRMKGINAESTTTTSQLLQQLITTPQNGKQQQAKDSKAMMTNNHNTNSNKWSSQNSNVVMAENKQQQQQHQKQQRQQQQLSQQSNSVLKNLLISGCDKPQLQNTDILNNDESSMDQCLSPALAKPLKCLTNSATSSPTPNETGLLNYLNNPLICGPGVLPSPTLASMAVINDDSNPPGLTACPDIVEGANDSGIDDSIHENMSPLKRAYEGNDSTNQDKQQMKLNKNGLVMVAEVTPMAAVNQSSGGNDDDMGASICKRKRSISFLDSNNPLMATPFLMDLCNDDYVMSLGENYIDNVLNVWPEELA</sequence>
<dbReference type="PROSITE" id="PS50112">
    <property type="entry name" value="PAS"/>
    <property type="match status" value="2"/>
</dbReference>
<evidence type="ECO:0000256" key="5">
    <source>
        <dbReference type="ARBA" id="ARBA00023163"/>
    </source>
</evidence>
<feature type="region of interest" description="Disordered" evidence="8">
    <location>
        <begin position="354"/>
        <end position="411"/>
    </location>
</feature>
<dbReference type="Pfam" id="PF23171">
    <property type="entry name" value="bHLH_HIF1A"/>
    <property type="match status" value="1"/>
</dbReference>
<dbReference type="PANTHER" id="PTHR23043">
    <property type="entry name" value="HYPOXIA-INDUCIBLE FACTOR 1 ALPHA"/>
    <property type="match status" value="1"/>
</dbReference>
<dbReference type="InterPro" id="IPR013655">
    <property type="entry name" value="PAS_fold_3"/>
</dbReference>
<evidence type="ECO:0000313" key="12">
    <source>
        <dbReference type="RefSeq" id="XP_058979240.1"/>
    </source>
</evidence>
<evidence type="ECO:0000256" key="4">
    <source>
        <dbReference type="ARBA" id="ARBA00023125"/>
    </source>
</evidence>
<evidence type="ECO:0000256" key="8">
    <source>
        <dbReference type="SAM" id="MobiDB-lite"/>
    </source>
</evidence>
<feature type="region of interest" description="Disordered" evidence="8">
    <location>
        <begin position="740"/>
        <end position="759"/>
    </location>
</feature>
<dbReference type="InterPro" id="IPR035965">
    <property type="entry name" value="PAS-like_dom_sf"/>
</dbReference>
<feature type="coiled-coil region" evidence="7">
    <location>
        <begin position="1412"/>
        <end position="1446"/>
    </location>
</feature>
<dbReference type="GeneID" id="101888879"/>
<evidence type="ECO:0000259" key="10">
    <source>
        <dbReference type="PROSITE" id="PS50888"/>
    </source>
</evidence>
<reference evidence="12" key="1">
    <citation type="submission" date="2025-08" db="UniProtKB">
        <authorList>
            <consortium name="RefSeq"/>
        </authorList>
    </citation>
    <scope>IDENTIFICATION</scope>
    <source>
        <strain evidence="12">Aabys</strain>
        <tissue evidence="12">Whole body</tissue>
    </source>
</reference>
<feature type="region of interest" description="Disordered" evidence="8">
    <location>
        <begin position="958"/>
        <end position="978"/>
    </location>
</feature>
<dbReference type="SUPFAM" id="SSF47459">
    <property type="entry name" value="HLH, helix-loop-helix DNA-binding domain"/>
    <property type="match status" value="1"/>
</dbReference>
<dbReference type="SMART" id="SM00091">
    <property type="entry name" value="PAS"/>
    <property type="match status" value="2"/>
</dbReference>
<feature type="domain" description="BHLH" evidence="10">
    <location>
        <begin position="277"/>
        <end position="330"/>
    </location>
</feature>
<evidence type="ECO:0000256" key="2">
    <source>
        <dbReference type="ARBA" id="ARBA00022737"/>
    </source>
</evidence>
<feature type="compositionally biased region" description="Low complexity" evidence="8">
    <location>
        <begin position="961"/>
        <end position="973"/>
    </location>
</feature>
<feature type="domain" description="PAS" evidence="9">
    <location>
        <begin position="571"/>
        <end position="622"/>
    </location>
</feature>
<dbReference type="Gene3D" id="4.10.280.10">
    <property type="entry name" value="Helix-loop-helix DNA-binding domain"/>
    <property type="match status" value="1"/>
</dbReference>
<dbReference type="Proteomes" id="UP001652621">
    <property type="component" value="Unplaced"/>
</dbReference>
<feature type="compositionally biased region" description="Low complexity" evidence="8">
    <location>
        <begin position="1275"/>
        <end position="1331"/>
    </location>
</feature>
<dbReference type="SMART" id="SM00086">
    <property type="entry name" value="PAC"/>
    <property type="match status" value="1"/>
</dbReference>
<dbReference type="Gene3D" id="3.30.450.20">
    <property type="entry name" value="PAS domain"/>
    <property type="match status" value="2"/>
</dbReference>
<feature type="compositionally biased region" description="Low complexity" evidence="8">
    <location>
        <begin position="1051"/>
        <end position="1082"/>
    </location>
</feature>
<keyword evidence="3" id="KW-0805">Transcription regulation</keyword>
<feature type="compositionally biased region" description="Low complexity" evidence="8">
    <location>
        <begin position="1133"/>
        <end position="1149"/>
    </location>
</feature>
<feature type="region of interest" description="Disordered" evidence="8">
    <location>
        <begin position="1051"/>
        <end position="1197"/>
    </location>
</feature>
<feature type="compositionally biased region" description="Low complexity" evidence="8">
    <location>
        <begin position="1733"/>
        <end position="1753"/>
    </location>
</feature>
<keyword evidence="2" id="KW-0677">Repeat</keyword>
<dbReference type="InterPro" id="IPR011598">
    <property type="entry name" value="bHLH_dom"/>
</dbReference>